<comment type="caution">
    <text evidence="7">The sequence shown here is derived from an EMBL/GenBank/DDBJ whole genome shotgun (WGS) entry which is preliminary data.</text>
</comment>
<dbReference type="PROSITE" id="PS50178">
    <property type="entry name" value="ZF_FYVE"/>
    <property type="match status" value="1"/>
</dbReference>
<feature type="region of interest" description="Disordered" evidence="5">
    <location>
        <begin position="1"/>
        <end position="27"/>
    </location>
</feature>
<evidence type="ECO:0000313" key="7">
    <source>
        <dbReference type="EMBL" id="KAG8466477.1"/>
    </source>
</evidence>
<evidence type="ECO:0000256" key="3">
    <source>
        <dbReference type="ARBA" id="ARBA00022833"/>
    </source>
</evidence>
<evidence type="ECO:0000256" key="4">
    <source>
        <dbReference type="PROSITE-ProRule" id="PRU00091"/>
    </source>
</evidence>
<dbReference type="InterPro" id="IPR011011">
    <property type="entry name" value="Znf_FYVE_PHD"/>
</dbReference>
<dbReference type="PANTHER" id="PTHR39490">
    <property type="entry name" value="ARRESTIN DOMAIN-CONTAINING PROTEIN D"/>
    <property type="match status" value="1"/>
</dbReference>
<evidence type="ECO:0000313" key="8">
    <source>
        <dbReference type="Proteomes" id="UP000751190"/>
    </source>
</evidence>
<dbReference type="InterPro" id="IPR013083">
    <property type="entry name" value="Znf_RING/FYVE/PHD"/>
</dbReference>
<dbReference type="SUPFAM" id="SSF57903">
    <property type="entry name" value="FYVE/PHD zinc finger"/>
    <property type="match status" value="1"/>
</dbReference>
<gene>
    <name evidence="7" type="ORF">KFE25_002233</name>
</gene>
<dbReference type="InterPro" id="IPR017455">
    <property type="entry name" value="Znf_FYVE-rel"/>
</dbReference>
<proteinExistence type="predicted"/>
<dbReference type="Gene3D" id="3.30.40.10">
    <property type="entry name" value="Zinc/RING finger domain, C3HC4 (zinc finger)"/>
    <property type="match status" value="1"/>
</dbReference>
<feature type="domain" description="FYVE-type" evidence="6">
    <location>
        <begin position="186"/>
        <end position="246"/>
    </location>
</feature>
<feature type="compositionally biased region" description="Basic and acidic residues" evidence="5">
    <location>
        <begin position="9"/>
        <end position="23"/>
    </location>
</feature>
<feature type="region of interest" description="Disordered" evidence="5">
    <location>
        <begin position="270"/>
        <end position="293"/>
    </location>
</feature>
<evidence type="ECO:0000256" key="1">
    <source>
        <dbReference type="ARBA" id="ARBA00022723"/>
    </source>
</evidence>
<organism evidence="7 8">
    <name type="scientific">Diacronema lutheri</name>
    <name type="common">Unicellular marine alga</name>
    <name type="synonym">Monochrysis lutheri</name>
    <dbReference type="NCBI Taxonomy" id="2081491"/>
    <lineage>
        <taxon>Eukaryota</taxon>
        <taxon>Haptista</taxon>
        <taxon>Haptophyta</taxon>
        <taxon>Pavlovophyceae</taxon>
        <taxon>Pavlovales</taxon>
        <taxon>Pavlovaceae</taxon>
        <taxon>Diacronema</taxon>
    </lineage>
</organism>
<evidence type="ECO:0000256" key="2">
    <source>
        <dbReference type="ARBA" id="ARBA00022771"/>
    </source>
</evidence>
<accession>A0A8J6C9G1</accession>
<dbReference type="InterPro" id="IPR052113">
    <property type="entry name" value="FYVE-type_Zinc_Finger"/>
</dbReference>
<protein>
    <recommendedName>
        <fullName evidence="6">FYVE-type domain-containing protein</fullName>
    </recommendedName>
</protein>
<dbReference type="InterPro" id="IPR000306">
    <property type="entry name" value="Znf_FYVE"/>
</dbReference>
<dbReference type="OrthoDB" id="10018316at2759"/>
<dbReference type="Pfam" id="PF01363">
    <property type="entry name" value="FYVE"/>
    <property type="match status" value="1"/>
</dbReference>
<feature type="region of interest" description="Disordered" evidence="5">
    <location>
        <begin position="322"/>
        <end position="359"/>
    </location>
</feature>
<dbReference type="Proteomes" id="UP000751190">
    <property type="component" value="Unassembled WGS sequence"/>
</dbReference>
<feature type="compositionally biased region" description="Basic and acidic residues" evidence="5">
    <location>
        <begin position="333"/>
        <end position="342"/>
    </location>
</feature>
<evidence type="ECO:0000256" key="5">
    <source>
        <dbReference type="SAM" id="MobiDB-lite"/>
    </source>
</evidence>
<dbReference type="EMBL" id="JAGTXO010000008">
    <property type="protein sequence ID" value="KAG8466477.1"/>
    <property type="molecule type" value="Genomic_DNA"/>
</dbReference>
<dbReference type="SMART" id="SM00064">
    <property type="entry name" value="FYVE"/>
    <property type="match status" value="1"/>
</dbReference>
<keyword evidence="8" id="KW-1185">Reference proteome</keyword>
<sequence length="382" mass="38027">MGVASNAPTERRPLAARNERHAAESAPNADFVAKTTNVLTDAPSVKAFVAALATCDAPSRAMAGSEAASTECCAQRPRARTLVPAALPRATPPGRDGGSVGALAREWERRARALSGSPQSARAADGAPTAAADARCASSGALRGGIAGGAAYGDEGAAWSARGASASPLAAQRAASARPAWVADSAPSAAACAACALRFGLFCRRHHCRACGRVFCGACSARACALRELGYASPVRVCEACDAARGGAPPARGARARACGALTLGPADAPRWRAADRPRARAPSAAGQGGGGDGGLAVASAPCAHGEGRAQSAAVRALRAEHGNGGCDGGEWDDGRDGDGGRAARRSSRAALHAGADGSDELGRLTAADLAVFAAERTPPRV</sequence>
<reference evidence="7" key="1">
    <citation type="submission" date="2021-05" db="EMBL/GenBank/DDBJ databases">
        <title>The genome of the haptophyte Pavlova lutheri (Diacronema luteri, Pavlovales) - a model for lipid biosynthesis in eukaryotic algae.</title>
        <authorList>
            <person name="Hulatt C.J."/>
            <person name="Posewitz M.C."/>
        </authorList>
    </citation>
    <scope>NUCLEOTIDE SEQUENCE</scope>
    <source>
        <strain evidence="7">NIVA-4/92</strain>
    </source>
</reference>
<dbReference type="PANTHER" id="PTHR39490:SF8">
    <property type="entry name" value="ZINC FINGER FYVE DOMAIN-CONTAINING PROTEIN 21"/>
    <property type="match status" value="1"/>
</dbReference>
<name>A0A8J6C9G1_DIALT</name>
<keyword evidence="3" id="KW-0862">Zinc</keyword>
<feature type="compositionally biased region" description="Basic and acidic residues" evidence="5">
    <location>
        <begin position="270"/>
        <end position="279"/>
    </location>
</feature>
<dbReference type="GO" id="GO:0008270">
    <property type="term" value="F:zinc ion binding"/>
    <property type="evidence" value="ECO:0007669"/>
    <property type="project" value="UniProtKB-KW"/>
</dbReference>
<keyword evidence="1" id="KW-0479">Metal-binding</keyword>
<keyword evidence="2 4" id="KW-0863">Zinc-finger</keyword>
<dbReference type="AlphaFoldDB" id="A0A8J6C9G1"/>
<evidence type="ECO:0000259" key="6">
    <source>
        <dbReference type="PROSITE" id="PS50178"/>
    </source>
</evidence>